<organism evidence="2 3">
    <name type="scientific">Stylophora pistillata</name>
    <name type="common">Smooth cauliflower coral</name>
    <dbReference type="NCBI Taxonomy" id="50429"/>
    <lineage>
        <taxon>Eukaryota</taxon>
        <taxon>Metazoa</taxon>
        <taxon>Cnidaria</taxon>
        <taxon>Anthozoa</taxon>
        <taxon>Hexacorallia</taxon>
        <taxon>Scleractinia</taxon>
        <taxon>Astrocoeniina</taxon>
        <taxon>Pocilloporidae</taxon>
        <taxon>Stylophora</taxon>
    </lineage>
</organism>
<feature type="coiled-coil region" evidence="1">
    <location>
        <begin position="31"/>
        <end position="153"/>
    </location>
</feature>
<protein>
    <submittedName>
        <fullName evidence="2">Uncharacterized protein</fullName>
    </submittedName>
</protein>
<evidence type="ECO:0000313" key="3">
    <source>
        <dbReference type="Proteomes" id="UP000225706"/>
    </source>
</evidence>
<keyword evidence="1" id="KW-0175">Coiled coil</keyword>
<keyword evidence="3" id="KW-1185">Reference proteome</keyword>
<dbReference type="SUPFAM" id="SSF90257">
    <property type="entry name" value="Myosin rod fragments"/>
    <property type="match status" value="1"/>
</dbReference>
<accession>A0A2B4SSH0</accession>
<sequence>MSTAVIQKGTAEEIEQLLAAKQETGLWEKSYNCLLQEHEVFQNDLMELQDKLVGMQKEYENSQKELLSCSKSCSIKVSKLETRLQNAIKQRENLKTQLSESRAELRENKELNSLQQKEVLEIQQQAHSYKEEAERLENANRDLVSKIVDLNEQISQRRMAFESHADKVADVETELSWFQSKLNELFAVFESLKAVNDGHQREILAIPVKGLTTNETDEKMLGRIKELELENSELHNTIAELLAEMSAQETEELNMDPIFAQSEIEKLSQKLEESSIQISQLETRFETAIREGDDLREELSSSERRLSQAKDLLQNVEDANYELEEKMVNMQRKIINYQRDAESASRQNADLKTELEEERSKVKRLNAEVTKFKHRSDELERNADLKQREIHDKDKVIQNLTASLAANRLRTESLLSELNEIQAQVEISEDEKLEMQDELYEAQKRIQDVDTHNRLITEENGNLSFEVQRFYQRLSELKASYKTCEHEKFDFQHQTMALQERVSKLEAQNNRSFKLPFDFSFIWRPPTLEYIATYDAVKQETDLRKKSD</sequence>
<proteinExistence type="predicted"/>
<comment type="caution">
    <text evidence="2">The sequence shown here is derived from an EMBL/GenBank/DDBJ whole genome shotgun (WGS) entry which is preliminary data.</text>
</comment>
<reference evidence="3" key="1">
    <citation type="journal article" date="2017" name="bioRxiv">
        <title>Comparative analysis of the genomes of Stylophora pistillata and Acropora digitifera provides evidence for extensive differences between species of corals.</title>
        <authorList>
            <person name="Voolstra C.R."/>
            <person name="Li Y."/>
            <person name="Liew Y.J."/>
            <person name="Baumgarten S."/>
            <person name="Zoccola D."/>
            <person name="Flot J.-F."/>
            <person name="Tambutte S."/>
            <person name="Allemand D."/>
            <person name="Aranda M."/>
        </authorList>
    </citation>
    <scope>NUCLEOTIDE SEQUENCE [LARGE SCALE GENOMIC DNA]</scope>
</reference>
<dbReference type="EMBL" id="LSMT01000010">
    <property type="protein sequence ID" value="PFX33614.1"/>
    <property type="molecule type" value="Genomic_DNA"/>
</dbReference>
<dbReference type="Proteomes" id="UP000225706">
    <property type="component" value="Unassembled WGS sequence"/>
</dbReference>
<evidence type="ECO:0000313" key="2">
    <source>
        <dbReference type="EMBL" id="PFX33614.1"/>
    </source>
</evidence>
<feature type="coiled-coil region" evidence="1">
    <location>
        <begin position="224"/>
        <end position="445"/>
    </location>
</feature>
<evidence type="ECO:0000256" key="1">
    <source>
        <dbReference type="SAM" id="Coils"/>
    </source>
</evidence>
<name>A0A2B4SSH0_STYPI</name>
<gene>
    <name evidence="2" type="ORF">AWC38_SpisGene1469</name>
</gene>
<dbReference type="AlphaFoldDB" id="A0A2B4SSH0"/>
<dbReference type="OrthoDB" id="783434at2759"/>